<accession>A0A117MMF3</accession>
<reference evidence="2 3" key="1">
    <citation type="submission" date="2015-10" db="EMBL/GenBank/DDBJ databases">
        <title>Draft Genome Sequence of Chlorobium limicola strain Frasassi Growing under Artificial Lighting in the Frasassi Cave System.</title>
        <authorList>
            <person name="Mansor M."/>
            <person name="Macalady J."/>
        </authorList>
    </citation>
    <scope>NUCLEOTIDE SEQUENCE [LARGE SCALE GENOMIC DNA]</scope>
    <source>
        <strain evidence="2 3">Frasassi</strain>
    </source>
</reference>
<dbReference type="InterPro" id="IPR012337">
    <property type="entry name" value="RNaseH-like_sf"/>
</dbReference>
<proteinExistence type="predicted"/>
<evidence type="ECO:0000313" key="3">
    <source>
        <dbReference type="Proteomes" id="UP000053937"/>
    </source>
</evidence>
<evidence type="ECO:0000259" key="1">
    <source>
        <dbReference type="Pfam" id="PF13683"/>
    </source>
</evidence>
<dbReference type="Pfam" id="PF13683">
    <property type="entry name" value="rve_3"/>
    <property type="match status" value="1"/>
</dbReference>
<protein>
    <recommendedName>
        <fullName evidence="1">Integrase catalytic domain-containing protein</fullName>
    </recommendedName>
</protein>
<comment type="caution">
    <text evidence="2">The sequence shown here is derived from an EMBL/GenBank/DDBJ whole genome shotgun (WGS) entry which is preliminary data.</text>
</comment>
<sequence>MMRGFAEYFRFYNIERPHQSLGYKTPDEVYESAIGGGARIVDKFSKSVSEGSSEATGPQQEAA</sequence>
<gene>
    <name evidence="2" type="ORF">ASB62_06645</name>
</gene>
<organism evidence="2 3">
    <name type="scientific">Chlorobium limicola</name>
    <dbReference type="NCBI Taxonomy" id="1092"/>
    <lineage>
        <taxon>Bacteria</taxon>
        <taxon>Pseudomonadati</taxon>
        <taxon>Chlorobiota</taxon>
        <taxon>Chlorobiia</taxon>
        <taxon>Chlorobiales</taxon>
        <taxon>Chlorobiaceae</taxon>
        <taxon>Chlorobium/Pelodictyon group</taxon>
        <taxon>Chlorobium</taxon>
    </lineage>
</organism>
<evidence type="ECO:0000313" key="2">
    <source>
        <dbReference type="EMBL" id="KUL25436.1"/>
    </source>
</evidence>
<dbReference type="AlphaFoldDB" id="A0A117MMF3"/>
<dbReference type="GO" id="GO:0015074">
    <property type="term" value="P:DNA integration"/>
    <property type="evidence" value="ECO:0007669"/>
    <property type="project" value="InterPro"/>
</dbReference>
<dbReference type="EMBL" id="LMBR01000163">
    <property type="protein sequence ID" value="KUL25436.1"/>
    <property type="molecule type" value="Genomic_DNA"/>
</dbReference>
<dbReference type="InterPro" id="IPR001584">
    <property type="entry name" value="Integrase_cat-core"/>
</dbReference>
<name>A0A117MMF3_CHLLI</name>
<keyword evidence="3" id="KW-1185">Reference proteome</keyword>
<feature type="domain" description="Integrase catalytic" evidence="1">
    <location>
        <begin position="6"/>
        <end position="26"/>
    </location>
</feature>
<dbReference type="SUPFAM" id="SSF53098">
    <property type="entry name" value="Ribonuclease H-like"/>
    <property type="match status" value="1"/>
</dbReference>
<dbReference type="Proteomes" id="UP000053937">
    <property type="component" value="Unassembled WGS sequence"/>
</dbReference>